<evidence type="ECO:0000313" key="2">
    <source>
        <dbReference type="EMBL" id="KAK6996168.1"/>
    </source>
</evidence>
<gene>
    <name evidence="2" type="ORF">R3P38DRAFT_3222764</name>
</gene>
<reference evidence="2 3" key="1">
    <citation type="journal article" date="2024" name="J Genomics">
        <title>Draft genome sequencing and assembly of Favolaschia claudopus CIRM-BRFM 2984 isolated from oak limbs.</title>
        <authorList>
            <person name="Navarro D."/>
            <person name="Drula E."/>
            <person name="Chaduli D."/>
            <person name="Cazenave R."/>
            <person name="Ahrendt S."/>
            <person name="Wang J."/>
            <person name="Lipzen A."/>
            <person name="Daum C."/>
            <person name="Barry K."/>
            <person name="Grigoriev I.V."/>
            <person name="Favel A."/>
            <person name="Rosso M.N."/>
            <person name="Martin F."/>
        </authorList>
    </citation>
    <scope>NUCLEOTIDE SEQUENCE [LARGE SCALE GENOMIC DNA]</scope>
    <source>
        <strain evidence="2 3">CIRM-BRFM 2984</strain>
    </source>
</reference>
<evidence type="ECO:0000256" key="1">
    <source>
        <dbReference type="SAM" id="MobiDB-lite"/>
    </source>
</evidence>
<dbReference type="EMBL" id="JAWWNJ010000099">
    <property type="protein sequence ID" value="KAK6996168.1"/>
    <property type="molecule type" value="Genomic_DNA"/>
</dbReference>
<protein>
    <submittedName>
        <fullName evidence="2">Uncharacterized protein</fullName>
    </submittedName>
</protein>
<sequence length="73" mass="8291">MAARRRQRRAHQLKPSVRCTPSLFDKTGHLAKIEYFCKYLAPRRNEGGNEGRDGGDTAKPRESTAVTNTSDEW</sequence>
<feature type="compositionally biased region" description="Basic and acidic residues" evidence="1">
    <location>
        <begin position="43"/>
        <end position="62"/>
    </location>
</feature>
<proteinExistence type="predicted"/>
<feature type="compositionally biased region" description="Polar residues" evidence="1">
    <location>
        <begin position="64"/>
        <end position="73"/>
    </location>
</feature>
<name>A0AAV9ZY64_9AGAR</name>
<accession>A0AAV9ZY64</accession>
<dbReference type="Proteomes" id="UP001362999">
    <property type="component" value="Unassembled WGS sequence"/>
</dbReference>
<feature type="region of interest" description="Disordered" evidence="1">
    <location>
        <begin position="43"/>
        <end position="73"/>
    </location>
</feature>
<dbReference type="AlphaFoldDB" id="A0AAV9ZY64"/>
<keyword evidence="3" id="KW-1185">Reference proteome</keyword>
<evidence type="ECO:0000313" key="3">
    <source>
        <dbReference type="Proteomes" id="UP001362999"/>
    </source>
</evidence>
<comment type="caution">
    <text evidence="2">The sequence shown here is derived from an EMBL/GenBank/DDBJ whole genome shotgun (WGS) entry which is preliminary data.</text>
</comment>
<organism evidence="2 3">
    <name type="scientific">Favolaschia claudopus</name>
    <dbReference type="NCBI Taxonomy" id="2862362"/>
    <lineage>
        <taxon>Eukaryota</taxon>
        <taxon>Fungi</taxon>
        <taxon>Dikarya</taxon>
        <taxon>Basidiomycota</taxon>
        <taxon>Agaricomycotina</taxon>
        <taxon>Agaricomycetes</taxon>
        <taxon>Agaricomycetidae</taxon>
        <taxon>Agaricales</taxon>
        <taxon>Marasmiineae</taxon>
        <taxon>Mycenaceae</taxon>
        <taxon>Favolaschia</taxon>
    </lineage>
</organism>